<organism evidence="2 3">
    <name type="scientific">Chitinophaga niabensis</name>
    <dbReference type="NCBI Taxonomy" id="536979"/>
    <lineage>
        <taxon>Bacteria</taxon>
        <taxon>Pseudomonadati</taxon>
        <taxon>Bacteroidota</taxon>
        <taxon>Chitinophagia</taxon>
        <taxon>Chitinophagales</taxon>
        <taxon>Chitinophagaceae</taxon>
        <taxon>Chitinophaga</taxon>
    </lineage>
</organism>
<dbReference type="Proteomes" id="UP000185003">
    <property type="component" value="Unassembled WGS sequence"/>
</dbReference>
<dbReference type="OrthoDB" id="9798632at2"/>
<dbReference type="RefSeq" id="WP_074242888.1">
    <property type="nucleotide sequence ID" value="NZ_FSRA01000002.1"/>
</dbReference>
<reference evidence="2 3" key="1">
    <citation type="submission" date="2016-11" db="EMBL/GenBank/DDBJ databases">
        <authorList>
            <person name="Jaros S."/>
            <person name="Januszkiewicz K."/>
            <person name="Wedrychowicz H."/>
        </authorList>
    </citation>
    <scope>NUCLEOTIDE SEQUENCE [LARGE SCALE GENOMIC DNA]</scope>
    <source>
        <strain evidence="2 3">DSM 24787</strain>
    </source>
</reference>
<evidence type="ECO:0000313" key="3">
    <source>
        <dbReference type="Proteomes" id="UP000185003"/>
    </source>
</evidence>
<keyword evidence="3" id="KW-1185">Reference proteome</keyword>
<dbReference type="SUPFAM" id="SSF51735">
    <property type="entry name" value="NAD(P)-binding Rossmann-fold domains"/>
    <property type="match status" value="1"/>
</dbReference>
<name>A0A1N6KE90_9BACT</name>
<dbReference type="AlphaFoldDB" id="A0A1N6KE90"/>
<dbReference type="PANTHER" id="PTHR14097:SF7">
    <property type="entry name" value="OXIDOREDUCTASE HTATIP2"/>
    <property type="match status" value="1"/>
</dbReference>
<protein>
    <submittedName>
        <fullName evidence="2">Uncharacterized conserved protein YbjT, contains NAD(P)-binding and DUF2867 domains</fullName>
    </submittedName>
</protein>
<sequence length="210" mass="22774">MPKTAIVIGGSGLIGNLLIRALLQDEAYSSVRALVRKPLAIQHPKLTNLVLRFDDENALQIALTGDVVFCCVGTTIKKAGSQAAFRAVDRDLPLKCAAVAHKNGVRHFQLVSAVGAKASSSNFYLRTKGETENGLREIGFESLYFLRPSFLLGDRAEVRIGEQIAGLFAPLMRIFPKKYRPVKAATVAGKMIGLDKDPQPGVHVIEGFDD</sequence>
<evidence type="ECO:0000259" key="1">
    <source>
        <dbReference type="Pfam" id="PF13460"/>
    </source>
</evidence>
<dbReference type="InterPro" id="IPR016040">
    <property type="entry name" value="NAD(P)-bd_dom"/>
</dbReference>
<evidence type="ECO:0000313" key="2">
    <source>
        <dbReference type="EMBL" id="SIO54872.1"/>
    </source>
</evidence>
<dbReference type="Pfam" id="PF13460">
    <property type="entry name" value="NAD_binding_10"/>
    <property type="match status" value="1"/>
</dbReference>
<dbReference type="EMBL" id="FSRA01000002">
    <property type="protein sequence ID" value="SIO54872.1"/>
    <property type="molecule type" value="Genomic_DNA"/>
</dbReference>
<dbReference type="STRING" id="536979.SAMN04488055_5684"/>
<proteinExistence type="predicted"/>
<accession>A0A1N6KE90</accession>
<dbReference type="Gene3D" id="3.40.50.720">
    <property type="entry name" value="NAD(P)-binding Rossmann-like Domain"/>
    <property type="match status" value="1"/>
</dbReference>
<dbReference type="PANTHER" id="PTHR14097">
    <property type="entry name" value="OXIDOREDUCTASE HTATIP2"/>
    <property type="match status" value="1"/>
</dbReference>
<feature type="domain" description="NAD(P)-binding" evidence="1">
    <location>
        <begin position="9"/>
        <end position="152"/>
    </location>
</feature>
<dbReference type="InterPro" id="IPR036291">
    <property type="entry name" value="NAD(P)-bd_dom_sf"/>
</dbReference>
<gene>
    <name evidence="2" type="ORF">SAMN04488055_5684</name>
</gene>